<organism evidence="1">
    <name type="scientific">Arundo donax</name>
    <name type="common">Giant reed</name>
    <name type="synonym">Donax arundinaceus</name>
    <dbReference type="NCBI Taxonomy" id="35708"/>
    <lineage>
        <taxon>Eukaryota</taxon>
        <taxon>Viridiplantae</taxon>
        <taxon>Streptophyta</taxon>
        <taxon>Embryophyta</taxon>
        <taxon>Tracheophyta</taxon>
        <taxon>Spermatophyta</taxon>
        <taxon>Magnoliopsida</taxon>
        <taxon>Liliopsida</taxon>
        <taxon>Poales</taxon>
        <taxon>Poaceae</taxon>
        <taxon>PACMAD clade</taxon>
        <taxon>Arundinoideae</taxon>
        <taxon>Arundineae</taxon>
        <taxon>Arundo</taxon>
    </lineage>
</organism>
<proteinExistence type="predicted"/>
<reference evidence="1" key="2">
    <citation type="journal article" date="2015" name="Data Brief">
        <title>Shoot transcriptome of the giant reed, Arundo donax.</title>
        <authorList>
            <person name="Barrero R.A."/>
            <person name="Guerrero F.D."/>
            <person name="Moolhuijzen P."/>
            <person name="Goolsby J.A."/>
            <person name="Tidwell J."/>
            <person name="Bellgard S.E."/>
            <person name="Bellgard M.I."/>
        </authorList>
    </citation>
    <scope>NUCLEOTIDE SEQUENCE</scope>
    <source>
        <tissue evidence="1">Shoot tissue taken approximately 20 cm above the soil surface</tissue>
    </source>
</reference>
<evidence type="ECO:0000313" key="1">
    <source>
        <dbReference type="EMBL" id="JAE32233.1"/>
    </source>
</evidence>
<reference evidence="1" key="1">
    <citation type="submission" date="2014-09" db="EMBL/GenBank/DDBJ databases">
        <authorList>
            <person name="Magalhaes I.L.F."/>
            <person name="Oliveira U."/>
            <person name="Santos F.R."/>
            <person name="Vidigal T.H.D.A."/>
            <person name="Brescovit A.D."/>
            <person name="Santos A.J."/>
        </authorList>
    </citation>
    <scope>NUCLEOTIDE SEQUENCE</scope>
    <source>
        <tissue evidence="1">Shoot tissue taken approximately 20 cm above the soil surface</tissue>
    </source>
</reference>
<sequence length="30" mass="3227">MIIACACWEPTVMLDPTSEKTLACSAKKGK</sequence>
<name>A0A0A9HH43_ARUDO</name>
<dbReference type="AlphaFoldDB" id="A0A0A9HH43"/>
<protein>
    <submittedName>
        <fullName evidence="1">Uncharacterized protein</fullName>
    </submittedName>
</protein>
<accession>A0A0A9HH43</accession>
<dbReference type="EMBL" id="GBRH01165663">
    <property type="protein sequence ID" value="JAE32233.1"/>
    <property type="molecule type" value="Transcribed_RNA"/>
</dbReference>